<dbReference type="EMBL" id="JAIWYP010000005">
    <property type="protein sequence ID" value="KAH3827415.1"/>
    <property type="molecule type" value="Genomic_DNA"/>
</dbReference>
<evidence type="ECO:0000313" key="2">
    <source>
        <dbReference type="Proteomes" id="UP000828390"/>
    </source>
</evidence>
<name>A0A9D4H4I0_DREPO</name>
<sequence length="112" mass="13053">MYGAYLDFFPTHLLHLLGLAHEDIGYVADDEPRPNRIQTYVTIRYTVRASARLENRFSDNAETSNVYKTLNKIYVNQMQMHISFHSIGPPHSIVPFTKNLQEVLESYFFLTL</sequence>
<evidence type="ECO:0000313" key="1">
    <source>
        <dbReference type="EMBL" id="KAH3827415.1"/>
    </source>
</evidence>
<organism evidence="1 2">
    <name type="scientific">Dreissena polymorpha</name>
    <name type="common">Zebra mussel</name>
    <name type="synonym">Mytilus polymorpha</name>
    <dbReference type="NCBI Taxonomy" id="45954"/>
    <lineage>
        <taxon>Eukaryota</taxon>
        <taxon>Metazoa</taxon>
        <taxon>Spiralia</taxon>
        <taxon>Lophotrochozoa</taxon>
        <taxon>Mollusca</taxon>
        <taxon>Bivalvia</taxon>
        <taxon>Autobranchia</taxon>
        <taxon>Heteroconchia</taxon>
        <taxon>Euheterodonta</taxon>
        <taxon>Imparidentia</taxon>
        <taxon>Neoheterodontei</taxon>
        <taxon>Myida</taxon>
        <taxon>Dreissenoidea</taxon>
        <taxon>Dreissenidae</taxon>
        <taxon>Dreissena</taxon>
    </lineage>
</organism>
<reference evidence="1" key="1">
    <citation type="journal article" date="2019" name="bioRxiv">
        <title>The Genome of the Zebra Mussel, Dreissena polymorpha: A Resource for Invasive Species Research.</title>
        <authorList>
            <person name="McCartney M.A."/>
            <person name="Auch B."/>
            <person name="Kono T."/>
            <person name="Mallez S."/>
            <person name="Zhang Y."/>
            <person name="Obille A."/>
            <person name="Becker A."/>
            <person name="Abrahante J.E."/>
            <person name="Garbe J."/>
            <person name="Badalamenti J.P."/>
            <person name="Herman A."/>
            <person name="Mangelson H."/>
            <person name="Liachko I."/>
            <person name="Sullivan S."/>
            <person name="Sone E.D."/>
            <person name="Koren S."/>
            <person name="Silverstein K.A.T."/>
            <person name="Beckman K.B."/>
            <person name="Gohl D.M."/>
        </authorList>
    </citation>
    <scope>NUCLEOTIDE SEQUENCE</scope>
    <source>
        <strain evidence="1">Duluth1</strain>
        <tissue evidence="1">Whole animal</tissue>
    </source>
</reference>
<reference evidence="1" key="2">
    <citation type="submission" date="2020-11" db="EMBL/GenBank/DDBJ databases">
        <authorList>
            <person name="McCartney M.A."/>
            <person name="Auch B."/>
            <person name="Kono T."/>
            <person name="Mallez S."/>
            <person name="Becker A."/>
            <person name="Gohl D.M."/>
            <person name="Silverstein K.A.T."/>
            <person name="Koren S."/>
            <person name="Bechman K.B."/>
            <person name="Herman A."/>
            <person name="Abrahante J.E."/>
            <person name="Garbe J."/>
        </authorList>
    </citation>
    <scope>NUCLEOTIDE SEQUENCE</scope>
    <source>
        <strain evidence="1">Duluth1</strain>
        <tissue evidence="1">Whole animal</tissue>
    </source>
</reference>
<comment type="caution">
    <text evidence="1">The sequence shown here is derived from an EMBL/GenBank/DDBJ whole genome shotgun (WGS) entry which is preliminary data.</text>
</comment>
<proteinExistence type="predicted"/>
<dbReference type="Proteomes" id="UP000828390">
    <property type="component" value="Unassembled WGS sequence"/>
</dbReference>
<protein>
    <submittedName>
        <fullName evidence="1">Uncharacterized protein</fullName>
    </submittedName>
</protein>
<keyword evidence="2" id="KW-1185">Reference proteome</keyword>
<accession>A0A9D4H4I0</accession>
<dbReference type="AlphaFoldDB" id="A0A9D4H4I0"/>
<gene>
    <name evidence="1" type="ORF">DPMN_129352</name>
</gene>